<proteinExistence type="predicted"/>
<reference evidence="1" key="1">
    <citation type="submission" date="2020-03" db="EMBL/GenBank/DDBJ databases">
        <title>The deep terrestrial virosphere.</title>
        <authorList>
            <person name="Holmfeldt K."/>
            <person name="Nilsson E."/>
            <person name="Simone D."/>
            <person name="Lopez-Fernandez M."/>
            <person name="Wu X."/>
            <person name="de Brujin I."/>
            <person name="Lundin D."/>
            <person name="Andersson A."/>
            <person name="Bertilsson S."/>
            <person name="Dopson M."/>
        </authorList>
    </citation>
    <scope>NUCLEOTIDE SEQUENCE</scope>
    <source>
        <strain evidence="1">MM415B01325</strain>
    </source>
</reference>
<dbReference type="AlphaFoldDB" id="A0A6M3INW8"/>
<organism evidence="1">
    <name type="scientific">viral metagenome</name>
    <dbReference type="NCBI Taxonomy" id="1070528"/>
    <lineage>
        <taxon>unclassified sequences</taxon>
        <taxon>metagenomes</taxon>
        <taxon>organismal metagenomes</taxon>
    </lineage>
</organism>
<dbReference type="EMBL" id="MT141360">
    <property type="protein sequence ID" value="QJA59219.1"/>
    <property type="molecule type" value="Genomic_DNA"/>
</dbReference>
<evidence type="ECO:0000313" key="1">
    <source>
        <dbReference type="EMBL" id="QJA59219.1"/>
    </source>
</evidence>
<sequence length="90" mass="10028">MLLLKIALRVRVPTKERLPDKAFAISLNPEVEPEKERLPEAARLKYTFLLTAPVIAILTARYDGKLIGPLNLIVCCHHEGVNDGPVKESI</sequence>
<protein>
    <submittedName>
        <fullName evidence="1">Uncharacterized protein</fullName>
    </submittedName>
</protein>
<accession>A0A6M3INW8</accession>
<gene>
    <name evidence="1" type="ORF">MM415B01325_0010</name>
</gene>
<name>A0A6M3INW8_9ZZZZ</name>